<evidence type="ECO:0000259" key="1">
    <source>
        <dbReference type="PROSITE" id="PS50280"/>
    </source>
</evidence>
<accession>A0A8A3PJE2</accession>
<dbReference type="OrthoDB" id="3520181at2759"/>
<feature type="domain" description="SET" evidence="1">
    <location>
        <begin position="8"/>
        <end position="162"/>
    </location>
</feature>
<dbReference type="PANTHER" id="PTHR47332:SF4">
    <property type="entry name" value="SET DOMAIN-CONTAINING PROTEIN 5"/>
    <property type="match status" value="1"/>
</dbReference>
<dbReference type="AlphaFoldDB" id="A0A8A3PJE2"/>
<evidence type="ECO:0000313" key="3">
    <source>
        <dbReference type="Proteomes" id="UP000672032"/>
    </source>
</evidence>
<dbReference type="CDD" id="cd20071">
    <property type="entry name" value="SET_SMYD"/>
    <property type="match status" value="1"/>
</dbReference>
<dbReference type="Proteomes" id="UP000672032">
    <property type="component" value="Chromosome 5"/>
</dbReference>
<dbReference type="PANTHER" id="PTHR47332">
    <property type="entry name" value="SET DOMAIN-CONTAINING PROTEIN 5"/>
    <property type="match status" value="1"/>
</dbReference>
<dbReference type="PROSITE" id="PS50280">
    <property type="entry name" value="SET"/>
    <property type="match status" value="1"/>
</dbReference>
<evidence type="ECO:0000313" key="2">
    <source>
        <dbReference type="EMBL" id="QSZ35487.1"/>
    </source>
</evidence>
<name>A0A8A3PJE2_9HELO</name>
<organism evidence="2 3">
    <name type="scientific">Monilinia vaccinii-corymbosi</name>
    <dbReference type="NCBI Taxonomy" id="61207"/>
    <lineage>
        <taxon>Eukaryota</taxon>
        <taxon>Fungi</taxon>
        <taxon>Dikarya</taxon>
        <taxon>Ascomycota</taxon>
        <taxon>Pezizomycotina</taxon>
        <taxon>Leotiomycetes</taxon>
        <taxon>Helotiales</taxon>
        <taxon>Sclerotiniaceae</taxon>
        <taxon>Monilinia</taxon>
    </lineage>
</organism>
<dbReference type="Gene3D" id="2.170.270.10">
    <property type="entry name" value="SET domain"/>
    <property type="match status" value="1"/>
</dbReference>
<dbReference type="InterPro" id="IPR001214">
    <property type="entry name" value="SET_dom"/>
</dbReference>
<dbReference type="EMBL" id="CP063409">
    <property type="protein sequence ID" value="QSZ35487.1"/>
    <property type="molecule type" value="Genomic_DNA"/>
</dbReference>
<dbReference type="InterPro" id="IPR053185">
    <property type="entry name" value="SET_domain_protein"/>
</dbReference>
<reference evidence="2" key="1">
    <citation type="submission" date="2020-10" db="EMBL/GenBank/DDBJ databases">
        <title>Genome Sequence of Monilinia vaccinii-corymbosi Sheds Light on Mummy Berry Disease Infection of Blueberry and Mating Type.</title>
        <authorList>
            <person name="Yow A.G."/>
            <person name="Zhang Y."/>
            <person name="Bansal K."/>
            <person name="Eacker S.M."/>
            <person name="Sullivan S."/>
            <person name="Liachko I."/>
            <person name="Cubeta M.A."/>
            <person name="Rollins J.A."/>
            <person name="Ashrafi H."/>
        </authorList>
    </citation>
    <scope>NUCLEOTIDE SEQUENCE</scope>
    <source>
        <strain evidence="2">RL-1</strain>
    </source>
</reference>
<protein>
    <recommendedName>
        <fullName evidence="1">SET domain-containing protein</fullName>
    </recommendedName>
</protein>
<proteinExistence type="predicted"/>
<dbReference type="Pfam" id="PF00856">
    <property type="entry name" value="SET"/>
    <property type="match status" value="1"/>
</dbReference>
<dbReference type="InterPro" id="IPR046341">
    <property type="entry name" value="SET_dom_sf"/>
</dbReference>
<dbReference type="SUPFAM" id="SSF82199">
    <property type="entry name" value="SET domain"/>
    <property type="match status" value="1"/>
</dbReference>
<gene>
    <name evidence="2" type="ORF">DSL72_008357</name>
</gene>
<keyword evidence="3" id="KW-1185">Reference proteome</keyword>
<sequence length="311" mass="35373">MVAINTFFNCEVREEAPGKIGRGLFAEKDLVAGHLIIVEEPQMEFRSMAEVTKESVKSKWDEMQRAGNPVAYDLLGLSRQVDVDASFEEKIHSIYRTNCLQTSEHEGGEVFLAVDVSIINHACIPNATWRLNRNRPFEPHTVIEVRLVTDVKMGEEITISYCAFDQEVLPRQHFLNERYGFYCQCQACVWGTPFYQASQFRRHMIGAISMDIKTTNWRVTPDGEALLQGMVTAWENTVVLERALPFLWEVYAIAEVTARTNGFPLLSKIFCEKLLNVVVIHAGEQCDAFVNTMLHLNGSRPQRLNAEGRLV</sequence>